<proteinExistence type="predicted"/>
<protein>
    <recommendedName>
        <fullName evidence="2">Competence protein CoiA nuclease-like domain-containing protein</fullName>
    </recommendedName>
</protein>
<dbReference type="Pfam" id="PF06054">
    <property type="entry name" value="CoiA_nuc"/>
    <property type="match status" value="1"/>
</dbReference>
<dbReference type="EMBL" id="JAMQOL010000015">
    <property type="protein sequence ID" value="MCM4078306.1"/>
    <property type="molecule type" value="Genomic_DNA"/>
</dbReference>
<gene>
    <name evidence="3" type="ORF">LXN57_12090</name>
</gene>
<reference evidence="3 4" key="1">
    <citation type="submission" date="2022-06" db="EMBL/GenBank/DDBJ databases">
        <title>Actinoplanes abujensis sp. nov., isolated from Nigerian arid soil.</title>
        <authorList>
            <person name="Ding P."/>
        </authorList>
    </citation>
    <scope>NUCLEOTIDE SEQUENCE [LARGE SCALE GENOMIC DNA]</scope>
    <source>
        <strain evidence="4">TRM88002</strain>
    </source>
</reference>
<dbReference type="Proteomes" id="UP001523216">
    <property type="component" value="Unassembled WGS sequence"/>
</dbReference>
<accession>A0ABT0XWZ3</accession>
<name>A0ABT0XWZ3_9ACTN</name>
<comment type="caution">
    <text evidence="3">The sequence shown here is derived from an EMBL/GenBank/DDBJ whole genome shotgun (WGS) entry which is preliminary data.</text>
</comment>
<organism evidence="3 4">
    <name type="scientific">Paractinoplanes hotanensis</name>
    <dbReference type="NCBI Taxonomy" id="2906497"/>
    <lineage>
        <taxon>Bacteria</taxon>
        <taxon>Bacillati</taxon>
        <taxon>Actinomycetota</taxon>
        <taxon>Actinomycetes</taxon>
        <taxon>Micromonosporales</taxon>
        <taxon>Micromonosporaceae</taxon>
        <taxon>Paractinoplanes</taxon>
    </lineage>
</organism>
<dbReference type="InterPro" id="IPR010330">
    <property type="entry name" value="CoiA_nuc"/>
</dbReference>
<evidence type="ECO:0000313" key="3">
    <source>
        <dbReference type="EMBL" id="MCM4078306.1"/>
    </source>
</evidence>
<feature type="region of interest" description="Disordered" evidence="1">
    <location>
        <begin position="307"/>
        <end position="328"/>
    </location>
</feature>
<keyword evidence="4" id="KW-1185">Reference proteome</keyword>
<feature type="domain" description="Competence protein CoiA nuclease-like" evidence="2">
    <location>
        <begin position="82"/>
        <end position="166"/>
    </location>
</feature>
<evidence type="ECO:0000256" key="1">
    <source>
        <dbReference type="SAM" id="MobiDB-lite"/>
    </source>
</evidence>
<evidence type="ECO:0000313" key="4">
    <source>
        <dbReference type="Proteomes" id="UP001523216"/>
    </source>
</evidence>
<dbReference type="RefSeq" id="WP_251798146.1">
    <property type="nucleotide sequence ID" value="NZ_JAMQOL010000015.1"/>
</dbReference>
<evidence type="ECO:0000259" key="2">
    <source>
        <dbReference type="Pfam" id="PF06054"/>
    </source>
</evidence>
<sequence length="383" mass="42391">MRTNVLHVEFGVVLDLSQLDLGVSELPGLWEQLHGKCKSGTLQCIDPDHPAGAPPWLYLRENEDGTREARHINCPEHTTSGESDEHKALKERIAKAAESGGFEAIVEDSPKHRRRRTDVLVRGAGVEIGFEPQLSPITAATVRRRSKVATDDGITPAWMTNSRTSKVIDQAPWARIDRKPWNEYLSDTELPVRGGVRALRIEECARMGTVCPDKKAGRPCRGWHGSWSDARALERFDDLVIKAAARELVPVNVQRTAHRSVWFWVPASDLEKVDLTGTIADGATLGGVITRVDSQPRLTESACKYGQDSGYRPSASPGADRTPVGATLAAPPRPPMVFLDWSSAAHWAKQALPCRICRKATNVRDHQMRACHKSCAEDELRRQ</sequence>